<evidence type="ECO:0000256" key="2">
    <source>
        <dbReference type="ARBA" id="ARBA00009986"/>
    </source>
</evidence>
<dbReference type="PANTHER" id="PTHR42862">
    <property type="entry name" value="DELTA-1-PYRROLINE-5-CARBOXYLATE DEHYDROGENASE 1, ISOFORM A-RELATED"/>
    <property type="match status" value="1"/>
</dbReference>
<comment type="caution">
    <text evidence="10">The sequence shown here is derived from an EMBL/GenBank/DDBJ whole genome shotgun (WGS) entry which is preliminary data.</text>
</comment>
<dbReference type="AlphaFoldDB" id="A0A644UE03"/>
<dbReference type="GO" id="GO:0010133">
    <property type="term" value="P:L-proline catabolic process to L-glutamate"/>
    <property type="evidence" value="ECO:0007669"/>
    <property type="project" value="UniProtKB-UniPathway"/>
</dbReference>
<dbReference type="GO" id="GO:0003842">
    <property type="term" value="F:L-glutamate gamma-semialdehyde dehydrogenase activity"/>
    <property type="evidence" value="ECO:0007669"/>
    <property type="project" value="UniProtKB-EC"/>
</dbReference>
<evidence type="ECO:0000259" key="9">
    <source>
        <dbReference type="Pfam" id="PF00171"/>
    </source>
</evidence>
<evidence type="ECO:0000256" key="1">
    <source>
        <dbReference type="ARBA" id="ARBA00004786"/>
    </source>
</evidence>
<dbReference type="InterPro" id="IPR016160">
    <property type="entry name" value="Ald_DH_CS_CYS"/>
</dbReference>
<dbReference type="SUPFAM" id="SSF53720">
    <property type="entry name" value="ALDH-like"/>
    <property type="match status" value="1"/>
</dbReference>
<evidence type="ECO:0000313" key="10">
    <source>
        <dbReference type="EMBL" id="MPL77213.1"/>
    </source>
</evidence>
<comment type="similarity">
    <text evidence="2">Belongs to the aldehyde dehydrogenase family.</text>
</comment>
<comment type="pathway">
    <text evidence="1">Amino-acid degradation; L-proline degradation into L-glutamate; L-glutamate from L-proline: step 2/2.</text>
</comment>
<sequence>MVNAIIKLPYPENEPVYDYVAGSREAEKLSEELAGQSKNPLEIPLIIGGKEVKTGILGELHSPHNHGLLLGTYHKATKETIAAAIDSAMTARKKWMNMPWQSRAAIFLKAADLLATKYRPILNAATMLGQSKTAQQAEIDSACELIDFFRFNVHYMRKIYSIQPEHNNEHVWNYVEYRPLEGFVFALSPFNFTSIGGNLPTAPAVMGNVVVWKPASAAVLSNYYIMRLLKEAGMPDGVINFVPGDGAQVGDPVIDSRHFAGVHFTGSTGTFNSLWLRIAENIKKNTYKVYPRIVGETGGKDFLFAHRDCNIKAMSEALFCGAFEYQGQKCSATSRAYIPRSIWPQVSGLLKDRCSRAKLGDTSDLSVFMGAVIDEKAFKKIVSYIELAKASPGEYRIISGASYDSSKGWFIEPTIIETTNPKSRLMEEEIFGPVLTVYVYDDDKLDETLELLDSTSPFALTGSIFANDRGVIERLTATLCETAGNFYINDKSTGAVVGQQPFGGARASGTNDKAGSELNLMRWVSMRSIKENFSPPEV</sequence>
<evidence type="ECO:0000256" key="6">
    <source>
        <dbReference type="ARBA" id="ARBA00023062"/>
    </source>
</evidence>
<dbReference type="Gene3D" id="3.40.309.10">
    <property type="entry name" value="Aldehyde Dehydrogenase, Chain A, domain 2"/>
    <property type="match status" value="1"/>
</dbReference>
<dbReference type="FunFam" id="3.40.605.10:FF:000006">
    <property type="entry name" value="1-pyrroline-5-carboxylate dehydrogenase"/>
    <property type="match status" value="1"/>
</dbReference>
<evidence type="ECO:0000256" key="8">
    <source>
        <dbReference type="ARBA" id="ARBA00048142"/>
    </source>
</evidence>
<keyword evidence="6" id="KW-0642">Proline metabolism</keyword>
<dbReference type="InterPro" id="IPR016162">
    <property type="entry name" value="Ald_DH_N"/>
</dbReference>
<dbReference type="Pfam" id="PF00171">
    <property type="entry name" value="Aldedh"/>
    <property type="match status" value="1"/>
</dbReference>
<evidence type="ECO:0000256" key="3">
    <source>
        <dbReference type="ARBA" id="ARBA00012884"/>
    </source>
</evidence>
<dbReference type="InterPro" id="IPR015590">
    <property type="entry name" value="Aldehyde_DH_dom"/>
</dbReference>
<proteinExistence type="inferred from homology"/>
<keyword evidence="5" id="KW-0520">NAD</keyword>
<protein>
    <recommendedName>
        <fullName evidence="7">L-glutamate gamma-semialdehyde dehydrogenase</fullName>
        <ecNumber evidence="3">1.2.1.88</ecNumber>
    </recommendedName>
    <alternativeName>
        <fullName evidence="7">L-glutamate gamma-semialdehyde dehydrogenase</fullName>
    </alternativeName>
</protein>
<dbReference type="InterPro" id="IPR005931">
    <property type="entry name" value="P5CDH/ALDH4A1"/>
</dbReference>
<evidence type="ECO:0000256" key="7">
    <source>
        <dbReference type="ARBA" id="ARBA00032259"/>
    </source>
</evidence>
<dbReference type="InterPro" id="IPR016163">
    <property type="entry name" value="Ald_DH_C"/>
</dbReference>
<accession>A0A644UE03</accession>
<evidence type="ECO:0000256" key="5">
    <source>
        <dbReference type="ARBA" id="ARBA00023027"/>
    </source>
</evidence>
<dbReference type="EMBL" id="VSSQ01000104">
    <property type="protein sequence ID" value="MPL77213.1"/>
    <property type="molecule type" value="Genomic_DNA"/>
</dbReference>
<dbReference type="InterPro" id="IPR050485">
    <property type="entry name" value="Proline_metab_enzyme"/>
</dbReference>
<dbReference type="UniPathway" id="UPA00261">
    <property type="reaction ID" value="UER00374"/>
</dbReference>
<dbReference type="EC" id="1.2.1.88" evidence="3"/>
<reference evidence="10" key="1">
    <citation type="submission" date="2019-08" db="EMBL/GenBank/DDBJ databases">
        <authorList>
            <person name="Kucharzyk K."/>
            <person name="Murdoch R.W."/>
            <person name="Higgins S."/>
            <person name="Loffler F."/>
        </authorList>
    </citation>
    <scope>NUCLEOTIDE SEQUENCE</scope>
</reference>
<organism evidence="10">
    <name type="scientific">bioreactor metagenome</name>
    <dbReference type="NCBI Taxonomy" id="1076179"/>
    <lineage>
        <taxon>unclassified sequences</taxon>
        <taxon>metagenomes</taxon>
        <taxon>ecological metagenomes</taxon>
    </lineage>
</organism>
<feature type="domain" description="Aldehyde dehydrogenase" evidence="9">
    <location>
        <begin position="61"/>
        <end position="526"/>
    </location>
</feature>
<dbReference type="InterPro" id="IPR016161">
    <property type="entry name" value="Ald_DH/histidinol_DH"/>
</dbReference>
<dbReference type="PANTHER" id="PTHR42862:SF1">
    <property type="entry name" value="DELTA-1-PYRROLINE-5-CARBOXYLATE DEHYDROGENASE 2, ISOFORM A-RELATED"/>
    <property type="match status" value="1"/>
</dbReference>
<dbReference type="PROSITE" id="PS00070">
    <property type="entry name" value="ALDEHYDE_DEHYDR_CYS"/>
    <property type="match status" value="1"/>
</dbReference>
<comment type="catalytic activity">
    <reaction evidence="8">
        <text>L-glutamate 5-semialdehyde + NAD(+) + H2O = L-glutamate + NADH + 2 H(+)</text>
        <dbReference type="Rhea" id="RHEA:30235"/>
        <dbReference type="ChEBI" id="CHEBI:15377"/>
        <dbReference type="ChEBI" id="CHEBI:15378"/>
        <dbReference type="ChEBI" id="CHEBI:29985"/>
        <dbReference type="ChEBI" id="CHEBI:57540"/>
        <dbReference type="ChEBI" id="CHEBI:57945"/>
        <dbReference type="ChEBI" id="CHEBI:58066"/>
        <dbReference type="EC" id="1.2.1.88"/>
    </reaction>
</comment>
<gene>
    <name evidence="10" type="primary">rocA_1</name>
    <name evidence="10" type="ORF">SDC9_23066</name>
</gene>
<keyword evidence="4 10" id="KW-0560">Oxidoreductase</keyword>
<dbReference type="NCBIfam" id="TIGR01236">
    <property type="entry name" value="D1pyr5carbox1"/>
    <property type="match status" value="1"/>
</dbReference>
<name>A0A644UE03_9ZZZZ</name>
<evidence type="ECO:0000256" key="4">
    <source>
        <dbReference type="ARBA" id="ARBA00023002"/>
    </source>
</evidence>
<dbReference type="CDD" id="cd07123">
    <property type="entry name" value="ALDH_F4-17_P5CDH"/>
    <property type="match status" value="1"/>
</dbReference>
<dbReference type="Gene3D" id="3.40.605.10">
    <property type="entry name" value="Aldehyde Dehydrogenase, Chain A, domain 1"/>
    <property type="match status" value="1"/>
</dbReference>
<dbReference type="GO" id="GO:0009898">
    <property type="term" value="C:cytoplasmic side of plasma membrane"/>
    <property type="evidence" value="ECO:0007669"/>
    <property type="project" value="TreeGrafter"/>
</dbReference>
<dbReference type="FunFam" id="3.40.309.10:FF:000005">
    <property type="entry name" value="1-pyrroline-5-carboxylate dehydrogenase 1"/>
    <property type="match status" value="1"/>
</dbReference>